<evidence type="ECO:0000256" key="13">
    <source>
        <dbReference type="ARBA" id="ARBA00023157"/>
    </source>
</evidence>
<dbReference type="InterPro" id="IPR000742">
    <property type="entry name" value="EGF"/>
</dbReference>
<comment type="catalytic activity">
    <reaction evidence="16 18">
        <text>L-threonyl-[protein] + ATP = O-phospho-L-threonyl-[protein] + ADP + H(+)</text>
        <dbReference type="Rhea" id="RHEA:46608"/>
        <dbReference type="Rhea" id="RHEA-COMP:11060"/>
        <dbReference type="Rhea" id="RHEA-COMP:11605"/>
        <dbReference type="ChEBI" id="CHEBI:15378"/>
        <dbReference type="ChEBI" id="CHEBI:30013"/>
        <dbReference type="ChEBI" id="CHEBI:30616"/>
        <dbReference type="ChEBI" id="CHEBI:61977"/>
        <dbReference type="ChEBI" id="CHEBI:456216"/>
        <dbReference type="EC" id="2.7.11.1"/>
    </reaction>
</comment>
<evidence type="ECO:0000256" key="19">
    <source>
        <dbReference type="PROSITE-ProRule" id="PRU00076"/>
    </source>
</evidence>
<evidence type="ECO:0000256" key="4">
    <source>
        <dbReference type="ARBA" id="ARBA00022679"/>
    </source>
</evidence>
<comment type="caution">
    <text evidence="19">Lacks conserved residue(s) required for the propagation of feature annotation.</text>
</comment>
<keyword evidence="10 18" id="KW-0067">ATP-binding</keyword>
<evidence type="ECO:0000259" key="22">
    <source>
        <dbReference type="PROSITE" id="PS50011"/>
    </source>
</evidence>
<accession>A0A6A1VBQ9</accession>
<keyword evidence="5 21" id="KW-0812">Transmembrane</keyword>
<feature type="domain" description="EGF-like" evidence="23">
    <location>
        <begin position="200"/>
        <end position="237"/>
    </location>
</feature>
<dbReference type="SUPFAM" id="SSF51110">
    <property type="entry name" value="alpha-D-mannose-specific plant lectins"/>
    <property type="match status" value="2"/>
</dbReference>
<keyword evidence="14 24" id="KW-0675">Receptor</keyword>
<dbReference type="PROSITE" id="PS50026">
    <property type="entry name" value="EGF_3"/>
    <property type="match status" value="1"/>
</dbReference>
<dbReference type="SUPFAM" id="SSF56112">
    <property type="entry name" value="Protein kinase-like (PK-like)"/>
    <property type="match status" value="1"/>
</dbReference>
<evidence type="ECO:0000256" key="15">
    <source>
        <dbReference type="ARBA" id="ARBA00023180"/>
    </source>
</evidence>
<dbReference type="InterPro" id="IPR017441">
    <property type="entry name" value="Protein_kinase_ATP_BS"/>
</dbReference>
<dbReference type="PANTHER" id="PTHR47976:SF85">
    <property type="entry name" value="RECEPTOR-LIKE SERINE_THREONINE-PROTEIN KINASE"/>
    <property type="match status" value="1"/>
</dbReference>
<evidence type="ECO:0000256" key="16">
    <source>
        <dbReference type="ARBA" id="ARBA00047899"/>
    </source>
</evidence>
<dbReference type="PIRSF" id="PIRSF000641">
    <property type="entry name" value="SRK"/>
    <property type="match status" value="1"/>
</dbReference>
<sequence>MPPDAALVFDADGWLYIRSSTGQFEAIAQTQRATLASMLDSGNFVVYDSSSTIIWASFDYPTDTLLVGQTLLQDKVLYSSISETDTSIGNFQLLMQRDGNLYASPIRSLHDAKYTYWSSQLTSGAGRNVTLNLADDGRFYLSGSFGFSVKNLTEGGHPADRTKVLYRARFDVDGILRLYQHQMGTKGSSNFSILWTAIQNKDRCSVKGICGPNSFCAIDGADVSCLCPPGFGFVDPKHANVGCKLNFAAKITDCFANKGKANYVMSSVPNTAWELSEYDMLSQVSEAACSENCLGDCNCVVATFLNQMCYKQKLPLRFGKRNSSHPTKSLVKIISESSPGDTSTDTNVVRENITEKLGKRLMIVGIVLITFSVLVFLLSGYLVFRQQIWSYKTRTRQAHPTDFIEEINLRSFSYDQLAKATDNFKEEIGRGGSGKVYKGSLENNGGQEIAVKRLEKMVEERESVFRNEMKIIGRTHHKNLVQLIGFCSEGSNRLLVYKFMKNGSLGNLLFKSASRPNWNERTRILLEIARGIHYLHEECETRIIHCDIKPHNILMDESRSAKISDFGLSKLLKPDQTRTYTMPRGTRGYEAPEWHKRNAPITVKADVYSFGILLFEIICCRKNLALSVPEEEIVLTEWIYKSYVAGELRAAVGEEVVDVEELERMVKVGLWCLHTDAARRPSMKSVILMLEENVEAQPPPPPRSLLIEV</sequence>
<dbReference type="Gene3D" id="2.90.10.10">
    <property type="entry name" value="Bulb-type lectin domain"/>
    <property type="match status" value="2"/>
</dbReference>
<dbReference type="AlphaFoldDB" id="A0A6A1VBQ9"/>
<keyword evidence="6" id="KW-0732">Signal</keyword>
<dbReference type="Gene3D" id="1.10.510.10">
    <property type="entry name" value="Transferase(Phosphotransferase) domain 1"/>
    <property type="match status" value="1"/>
</dbReference>
<dbReference type="SMART" id="SM00220">
    <property type="entry name" value="S_TKc"/>
    <property type="match status" value="1"/>
</dbReference>
<dbReference type="InterPro" id="IPR011009">
    <property type="entry name" value="Kinase-like_dom_sf"/>
</dbReference>
<evidence type="ECO:0000256" key="5">
    <source>
        <dbReference type="ARBA" id="ARBA00022692"/>
    </source>
</evidence>
<feature type="transmembrane region" description="Helical" evidence="21">
    <location>
        <begin position="361"/>
        <end position="384"/>
    </location>
</feature>
<evidence type="ECO:0000256" key="17">
    <source>
        <dbReference type="ARBA" id="ARBA00048679"/>
    </source>
</evidence>
<keyword evidence="3 19" id="KW-0245">EGF-like domain</keyword>
<evidence type="ECO:0000256" key="9">
    <source>
        <dbReference type="ARBA" id="ARBA00022777"/>
    </source>
</evidence>
<dbReference type="Pfam" id="PF01453">
    <property type="entry name" value="B_lectin"/>
    <property type="match status" value="1"/>
</dbReference>
<dbReference type="InterPro" id="IPR001480">
    <property type="entry name" value="Bulb-type_lectin_dom"/>
</dbReference>
<protein>
    <recommendedName>
        <fullName evidence="18">Receptor-like serine/threonine-protein kinase</fullName>
        <ecNumber evidence="18">2.7.11.1</ecNumber>
    </recommendedName>
</protein>
<gene>
    <name evidence="24" type="ORF">CJ030_MR6G024201</name>
</gene>
<comment type="similarity">
    <text evidence="18">Belongs to the protein kinase superfamily. Ser/Thr protein kinase family.</text>
</comment>
<dbReference type="OrthoDB" id="818024at2759"/>
<evidence type="ECO:0000256" key="21">
    <source>
        <dbReference type="SAM" id="Phobius"/>
    </source>
</evidence>
<evidence type="ECO:0000256" key="10">
    <source>
        <dbReference type="ARBA" id="ARBA00022840"/>
    </source>
</evidence>
<dbReference type="InterPro" id="IPR008271">
    <property type="entry name" value="Ser/Thr_kinase_AS"/>
</dbReference>
<dbReference type="PROSITE" id="PS50011">
    <property type="entry name" value="PROTEIN_KINASE_DOM"/>
    <property type="match status" value="1"/>
</dbReference>
<dbReference type="EC" id="2.7.11.1" evidence="18"/>
<evidence type="ECO:0000256" key="18">
    <source>
        <dbReference type="PIRNR" id="PIRNR000641"/>
    </source>
</evidence>
<evidence type="ECO:0000256" key="11">
    <source>
        <dbReference type="ARBA" id="ARBA00022989"/>
    </source>
</evidence>
<dbReference type="InterPro" id="IPR000719">
    <property type="entry name" value="Prot_kinase_dom"/>
</dbReference>
<evidence type="ECO:0000256" key="6">
    <source>
        <dbReference type="ARBA" id="ARBA00022729"/>
    </source>
</evidence>
<keyword evidence="12 21" id="KW-0472">Membrane</keyword>
<reference evidence="24 25" key="1">
    <citation type="journal article" date="2019" name="Plant Biotechnol. J.">
        <title>The red bayberry genome and genetic basis of sex determination.</title>
        <authorList>
            <person name="Jia H.M."/>
            <person name="Jia H.J."/>
            <person name="Cai Q.L."/>
            <person name="Wang Y."/>
            <person name="Zhao H.B."/>
            <person name="Yang W.F."/>
            <person name="Wang G.Y."/>
            <person name="Li Y.H."/>
            <person name="Zhan D.L."/>
            <person name="Shen Y.T."/>
            <person name="Niu Q.F."/>
            <person name="Chang L."/>
            <person name="Qiu J."/>
            <person name="Zhao L."/>
            <person name="Xie H.B."/>
            <person name="Fu W.Y."/>
            <person name="Jin J."/>
            <person name="Li X.W."/>
            <person name="Jiao Y."/>
            <person name="Zhou C.C."/>
            <person name="Tu T."/>
            <person name="Chai C.Y."/>
            <person name="Gao J.L."/>
            <person name="Fan L.J."/>
            <person name="van de Weg E."/>
            <person name="Wang J.Y."/>
            <person name="Gao Z.S."/>
        </authorList>
    </citation>
    <scope>NUCLEOTIDE SEQUENCE [LARGE SCALE GENOMIC DNA]</scope>
    <source>
        <tissue evidence="24">Leaves</tissue>
    </source>
</reference>
<keyword evidence="8 18" id="KW-0547">Nucleotide-binding</keyword>
<dbReference type="Gene3D" id="3.30.200.20">
    <property type="entry name" value="Phosphorylase Kinase, domain 1"/>
    <property type="match status" value="1"/>
</dbReference>
<dbReference type="FunFam" id="3.30.200.20:FF:000059">
    <property type="entry name" value="S-receptor-like serine/threonine-protein kinase"/>
    <property type="match status" value="1"/>
</dbReference>
<keyword evidence="15" id="KW-0325">Glycoprotein</keyword>
<evidence type="ECO:0000256" key="3">
    <source>
        <dbReference type="ARBA" id="ARBA00022536"/>
    </source>
</evidence>
<dbReference type="GO" id="GO:0005524">
    <property type="term" value="F:ATP binding"/>
    <property type="evidence" value="ECO:0007669"/>
    <property type="project" value="UniProtKB-UniRule"/>
</dbReference>
<keyword evidence="2 18" id="KW-0723">Serine/threonine-protein kinase</keyword>
<dbReference type="GO" id="GO:0016020">
    <property type="term" value="C:membrane"/>
    <property type="evidence" value="ECO:0007669"/>
    <property type="project" value="UniProtKB-SubCell"/>
</dbReference>
<keyword evidence="7 24" id="KW-0430">Lectin</keyword>
<dbReference type="InterPro" id="IPR036426">
    <property type="entry name" value="Bulb-type_lectin_dom_sf"/>
</dbReference>
<evidence type="ECO:0000256" key="12">
    <source>
        <dbReference type="ARBA" id="ARBA00023136"/>
    </source>
</evidence>
<evidence type="ECO:0000256" key="20">
    <source>
        <dbReference type="PROSITE-ProRule" id="PRU10141"/>
    </source>
</evidence>
<dbReference type="GO" id="GO:0004674">
    <property type="term" value="F:protein serine/threonine kinase activity"/>
    <property type="evidence" value="ECO:0007669"/>
    <property type="project" value="UniProtKB-KW"/>
</dbReference>
<evidence type="ECO:0000256" key="8">
    <source>
        <dbReference type="ARBA" id="ARBA00022741"/>
    </source>
</evidence>
<evidence type="ECO:0000313" key="24">
    <source>
        <dbReference type="EMBL" id="KAB1210292.1"/>
    </source>
</evidence>
<dbReference type="FunFam" id="1.10.510.10:FF:000237">
    <property type="entry name" value="G-type lectin S-receptor-like serine/threonine-protein kinase"/>
    <property type="match status" value="1"/>
</dbReference>
<dbReference type="InterPro" id="IPR051343">
    <property type="entry name" value="G-type_lectin_kinases/EP1-like"/>
</dbReference>
<evidence type="ECO:0000256" key="1">
    <source>
        <dbReference type="ARBA" id="ARBA00004479"/>
    </source>
</evidence>
<name>A0A6A1VBQ9_9ROSI</name>
<keyword evidence="13" id="KW-1015">Disulfide bond</keyword>
<evidence type="ECO:0000256" key="2">
    <source>
        <dbReference type="ARBA" id="ARBA00022527"/>
    </source>
</evidence>
<feature type="domain" description="Protein kinase" evidence="22">
    <location>
        <begin position="422"/>
        <end position="694"/>
    </location>
</feature>
<keyword evidence="25" id="KW-1185">Reference proteome</keyword>
<dbReference type="Pfam" id="PF00069">
    <property type="entry name" value="Pkinase"/>
    <property type="match status" value="1"/>
</dbReference>
<comment type="subcellular location">
    <subcellularLocation>
        <location evidence="1">Membrane</location>
        <topology evidence="1">Single-pass type I membrane protein</topology>
    </subcellularLocation>
</comment>
<dbReference type="Proteomes" id="UP000516437">
    <property type="component" value="Chromosome 6"/>
</dbReference>
<dbReference type="PANTHER" id="PTHR47976">
    <property type="entry name" value="G-TYPE LECTIN S-RECEPTOR-LIKE SERINE/THREONINE-PROTEIN KINASE SD2-5"/>
    <property type="match status" value="1"/>
</dbReference>
<comment type="caution">
    <text evidence="24">The sequence shown here is derived from an EMBL/GenBank/DDBJ whole genome shotgun (WGS) entry which is preliminary data.</text>
</comment>
<keyword evidence="11 21" id="KW-1133">Transmembrane helix</keyword>
<evidence type="ECO:0000256" key="14">
    <source>
        <dbReference type="ARBA" id="ARBA00023170"/>
    </source>
</evidence>
<keyword evidence="9 18" id="KW-0418">Kinase</keyword>
<comment type="catalytic activity">
    <reaction evidence="17 18">
        <text>L-seryl-[protein] + ATP = O-phospho-L-seryl-[protein] + ADP + H(+)</text>
        <dbReference type="Rhea" id="RHEA:17989"/>
        <dbReference type="Rhea" id="RHEA-COMP:9863"/>
        <dbReference type="Rhea" id="RHEA-COMP:11604"/>
        <dbReference type="ChEBI" id="CHEBI:15378"/>
        <dbReference type="ChEBI" id="CHEBI:29999"/>
        <dbReference type="ChEBI" id="CHEBI:30616"/>
        <dbReference type="ChEBI" id="CHEBI:83421"/>
        <dbReference type="ChEBI" id="CHEBI:456216"/>
        <dbReference type="EC" id="2.7.11.1"/>
    </reaction>
</comment>
<keyword evidence="4 18" id="KW-0808">Transferase</keyword>
<feature type="binding site" evidence="20">
    <location>
        <position position="452"/>
    </location>
    <ligand>
        <name>ATP</name>
        <dbReference type="ChEBI" id="CHEBI:30616"/>
    </ligand>
</feature>
<dbReference type="FunFam" id="2.90.10.10:FF:000026">
    <property type="entry name" value="Serine/threonine-protein kinase"/>
    <property type="match status" value="1"/>
</dbReference>
<organism evidence="24 25">
    <name type="scientific">Morella rubra</name>
    <name type="common">Chinese bayberry</name>
    <dbReference type="NCBI Taxonomy" id="262757"/>
    <lineage>
        <taxon>Eukaryota</taxon>
        <taxon>Viridiplantae</taxon>
        <taxon>Streptophyta</taxon>
        <taxon>Embryophyta</taxon>
        <taxon>Tracheophyta</taxon>
        <taxon>Spermatophyta</taxon>
        <taxon>Magnoliopsida</taxon>
        <taxon>eudicotyledons</taxon>
        <taxon>Gunneridae</taxon>
        <taxon>Pentapetalae</taxon>
        <taxon>rosids</taxon>
        <taxon>fabids</taxon>
        <taxon>Fagales</taxon>
        <taxon>Myricaceae</taxon>
        <taxon>Morella</taxon>
    </lineage>
</organism>
<dbReference type="EMBL" id="RXIC02000024">
    <property type="protein sequence ID" value="KAB1210292.1"/>
    <property type="molecule type" value="Genomic_DNA"/>
</dbReference>
<proteinExistence type="inferred from homology"/>
<dbReference type="GO" id="GO:0030246">
    <property type="term" value="F:carbohydrate binding"/>
    <property type="evidence" value="ECO:0007669"/>
    <property type="project" value="UniProtKB-KW"/>
</dbReference>
<dbReference type="PROSITE" id="PS00108">
    <property type="entry name" value="PROTEIN_KINASE_ST"/>
    <property type="match status" value="1"/>
</dbReference>
<dbReference type="InterPro" id="IPR024171">
    <property type="entry name" value="SRK-like_kinase"/>
</dbReference>
<evidence type="ECO:0000256" key="7">
    <source>
        <dbReference type="ARBA" id="ARBA00022734"/>
    </source>
</evidence>
<dbReference type="CDD" id="cd00053">
    <property type="entry name" value="EGF"/>
    <property type="match status" value="1"/>
</dbReference>
<evidence type="ECO:0000313" key="25">
    <source>
        <dbReference type="Proteomes" id="UP000516437"/>
    </source>
</evidence>
<dbReference type="PROSITE" id="PS00107">
    <property type="entry name" value="PROTEIN_KINASE_ATP"/>
    <property type="match status" value="1"/>
</dbReference>
<evidence type="ECO:0000259" key="23">
    <source>
        <dbReference type="PROSITE" id="PS50026"/>
    </source>
</evidence>